<evidence type="ECO:0000259" key="2">
    <source>
        <dbReference type="Pfam" id="PF24580"/>
    </source>
</evidence>
<feature type="region of interest" description="Disordered" evidence="1">
    <location>
        <begin position="395"/>
        <end position="416"/>
    </location>
</feature>
<dbReference type="EMBL" id="MCOG01000021">
    <property type="protein sequence ID" value="ORY76770.1"/>
    <property type="molecule type" value="Genomic_DNA"/>
</dbReference>
<feature type="compositionally biased region" description="Low complexity" evidence="1">
    <location>
        <begin position="167"/>
        <end position="176"/>
    </location>
</feature>
<dbReference type="Proteomes" id="UP000193920">
    <property type="component" value="Unassembled WGS sequence"/>
</dbReference>
<proteinExistence type="predicted"/>
<evidence type="ECO:0000256" key="1">
    <source>
        <dbReference type="SAM" id="MobiDB-lite"/>
    </source>
</evidence>
<gene>
    <name evidence="3" type="ORF">LY90DRAFT_107905</name>
</gene>
<organism evidence="3 4">
    <name type="scientific">Neocallimastix californiae</name>
    <dbReference type="NCBI Taxonomy" id="1754190"/>
    <lineage>
        <taxon>Eukaryota</taxon>
        <taxon>Fungi</taxon>
        <taxon>Fungi incertae sedis</taxon>
        <taxon>Chytridiomycota</taxon>
        <taxon>Chytridiomycota incertae sedis</taxon>
        <taxon>Neocallimastigomycetes</taxon>
        <taxon>Neocallimastigales</taxon>
        <taxon>Neocallimastigaceae</taxon>
        <taxon>Neocallimastix</taxon>
    </lineage>
</organism>
<reference evidence="3 4" key="1">
    <citation type="submission" date="2016-08" db="EMBL/GenBank/DDBJ databases">
        <title>A Parts List for Fungal Cellulosomes Revealed by Comparative Genomics.</title>
        <authorList>
            <consortium name="DOE Joint Genome Institute"/>
            <person name="Haitjema C.H."/>
            <person name="Gilmore S.P."/>
            <person name="Henske J.K."/>
            <person name="Solomon K.V."/>
            <person name="De Groot R."/>
            <person name="Kuo A."/>
            <person name="Mondo S.J."/>
            <person name="Salamov A.A."/>
            <person name="Labutti K."/>
            <person name="Zhao Z."/>
            <person name="Chiniquy J."/>
            <person name="Barry K."/>
            <person name="Brewer H.M."/>
            <person name="Purvine S.O."/>
            <person name="Wright A.T."/>
            <person name="Boxma B."/>
            <person name="Van Alen T."/>
            <person name="Hackstein J.H."/>
            <person name="Baker S.E."/>
            <person name="Grigoriev I.V."/>
            <person name="O'Malley M.A."/>
        </authorList>
    </citation>
    <scope>NUCLEOTIDE SEQUENCE [LARGE SCALE GENOMIC DNA]</scope>
    <source>
        <strain evidence="3 4">G1</strain>
    </source>
</reference>
<protein>
    <recommendedName>
        <fullName evidence="2">DUF7607 domain-containing protein</fullName>
    </recommendedName>
</protein>
<feature type="region of interest" description="Disordered" evidence="1">
    <location>
        <begin position="156"/>
        <end position="184"/>
    </location>
</feature>
<dbReference type="AlphaFoldDB" id="A0A1Y2EYX7"/>
<dbReference type="InterPro" id="IPR056026">
    <property type="entry name" value="DUF7607"/>
</dbReference>
<dbReference type="Pfam" id="PF24580">
    <property type="entry name" value="DUF7607"/>
    <property type="match status" value="1"/>
</dbReference>
<name>A0A1Y2EYX7_9FUNG</name>
<feature type="domain" description="DUF7607" evidence="2">
    <location>
        <begin position="236"/>
        <end position="335"/>
    </location>
</feature>
<comment type="caution">
    <text evidence="3">The sequence shown here is derived from an EMBL/GenBank/DDBJ whole genome shotgun (WGS) entry which is preliminary data.</text>
</comment>
<keyword evidence="4" id="KW-1185">Reference proteome</keyword>
<evidence type="ECO:0000313" key="3">
    <source>
        <dbReference type="EMBL" id="ORY76770.1"/>
    </source>
</evidence>
<accession>A0A1Y2EYX7</accession>
<feature type="compositionally biased region" description="Low complexity" evidence="1">
    <location>
        <begin position="402"/>
        <end position="416"/>
    </location>
</feature>
<evidence type="ECO:0000313" key="4">
    <source>
        <dbReference type="Proteomes" id="UP000193920"/>
    </source>
</evidence>
<sequence length="416" mass="50089">MYSRFVQKMVYRMLRKRNYSYTPKYNQITYIWNPFGDKYKVYYLFEKIQNEWKVIENASIKQEEQNAIKNNDSPPIVKKIKDISNNNSQKILHGIGYKTIPIGGYMCTKSKQNNHNTYIEDDEILPLYGDSDYSDYVTDSEVENELFEIEQKKSIKEKQKNKKLNKNKSTSVTNKNEINKEPDDIDISDTYEDILYTDDDQENNNEINKMNNFDVIKLNNSNNHNISNKREGLNNKEIDKIIKECIERYKMEWEEKKLDKFNKRMAHYYKIKDEYQGVENEYNDITFKRIPSLIENIKLHEFKNEKLLIRCCGILQESIYTQCRLHWLLELFKKPIDYVIEQSKLQNNKSKEMDEKYEKKEKNIKNNYSYVYEKEDWSDFIDDSEEIIEDGEIIEDEEFDNNKSNNILENNNTEIK</sequence>